<dbReference type="EMBL" id="JAVRRA010011511">
    <property type="protein sequence ID" value="KAK5240168.1"/>
    <property type="molecule type" value="Genomic_DNA"/>
</dbReference>
<evidence type="ECO:0000313" key="2">
    <source>
        <dbReference type="EMBL" id="KAK5240168.1"/>
    </source>
</evidence>
<protein>
    <submittedName>
        <fullName evidence="2">Clr6 histone deacetylase associated PHD protein-2 Cph2</fullName>
    </submittedName>
</protein>
<proteinExistence type="predicted"/>
<dbReference type="Proteomes" id="UP001357485">
    <property type="component" value="Unassembled WGS sequence"/>
</dbReference>
<dbReference type="Pfam" id="PF09427">
    <property type="entry name" value="DUF2014"/>
    <property type="match status" value="1"/>
</dbReference>
<feature type="non-terminal residue" evidence="2">
    <location>
        <position position="129"/>
    </location>
</feature>
<sequence length="129" mass="13503">MTASTPIRAEIRIALTLAKCMALVSQSAASAEGRLKAFAVVNSTSLEDFPPSPLTFVAAYRVLVTLSKDVELLAGSKAGLGRMANCMRLWIGKDVGTPSGLEEGARAHVLETCLAVSKRAAGVLEVVDD</sequence>
<reference evidence="2 3" key="1">
    <citation type="submission" date="2023-08" db="EMBL/GenBank/DDBJ databases">
        <title>Black Yeasts Isolated from many extreme environments.</title>
        <authorList>
            <person name="Coleine C."/>
            <person name="Stajich J.E."/>
            <person name="Selbmann L."/>
        </authorList>
    </citation>
    <scope>NUCLEOTIDE SEQUENCE [LARGE SCALE GENOMIC DNA]</scope>
    <source>
        <strain evidence="2 3">CCFEE 536</strain>
    </source>
</reference>
<evidence type="ECO:0000259" key="1">
    <source>
        <dbReference type="Pfam" id="PF09427"/>
    </source>
</evidence>
<comment type="caution">
    <text evidence="2">The sequence shown here is derived from an EMBL/GenBank/DDBJ whole genome shotgun (WGS) entry which is preliminary data.</text>
</comment>
<organism evidence="2 3">
    <name type="scientific">Cryomyces antarcticus</name>
    <dbReference type="NCBI Taxonomy" id="329879"/>
    <lineage>
        <taxon>Eukaryota</taxon>
        <taxon>Fungi</taxon>
        <taxon>Dikarya</taxon>
        <taxon>Ascomycota</taxon>
        <taxon>Pezizomycotina</taxon>
        <taxon>Dothideomycetes</taxon>
        <taxon>Dothideomycetes incertae sedis</taxon>
        <taxon>Cryomyces</taxon>
    </lineage>
</organism>
<name>A0ABR0LSQ4_9PEZI</name>
<accession>A0ABR0LSQ4</accession>
<feature type="domain" description="Sterol regulatory element-binding protein 1 C-terminal" evidence="1">
    <location>
        <begin position="5"/>
        <end position="123"/>
    </location>
</feature>
<evidence type="ECO:0000313" key="3">
    <source>
        <dbReference type="Proteomes" id="UP001357485"/>
    </source>
</evidence>
<keyword evidence="3" id="KW-1185">Reference proteome</keyword>
<gene>
    <name evidence="2" type="primary">CPH2_3</name>
    <name evidence="2" type="ORF">LTR16_011023</name>
</gene>
<dbReference type="InterPro" id="IPR019006">
    <property type="entry name" value="Sre1_C"/>
</dbReference>